<gene>
    <name evidence="3" type="ORF">COCSUDRAFT_63329</name>
</gene>
<dbReference type="GeneID" id="17041798"/>
<dbReference type="KEGG" id="csl:COCSUDRAFT_63329"/>
<protein>
    <submittedName>
        <fullName evidence="3">Uncharacterized protein</fullName>
    </submittedName>
</protein>
<comment type="caution">
    <text evidence="3">The sequence shown here is derived from an EMBL/GenBank/DDBJ whole genome shotgun (WGS) entry which is preliminary data.</text>
</comment>
<dbReference type="AlphaFoldDB" id="I0YZI7"/>
<keyword evidence="2" id="KW-0812">Transmembrane</keyword>
<keyword evidence="4" id="KW-1185">Reference proteome</keyword>
<proteinExistence type="predicted"/>
<evidence type="ECO:0000313" key="3">
    <source>
        <dbReference type="EMBL" id="EIE23806.1"/>
    </source>
</evidence>
<evidence type="ECO:0000256" key="1">
    <source>
        <dbReference type="SAM" id="MobiDB-lite"/>
    </source>
</evidence>
<name>I0YZI7_COCSC</name>
<dbReference type="RefSeq" id="XP_005648350.1">
    <property type="nucleotide sequence ID" value="XM_005648293.1"/>
</dbReference>
<reference evidence="3 4" key="1">
    <citation type="journal article" date="2012" name="Genome Biol.">
        <title>The genome of the polar eukaryotic microalga coccomyxa subellipsoidea reveals traits of cold adaptation.</title>
        <authorList>
            <person name="Blanc G."/>
            <person name="Agarkova I."/>
            <person name="Grimwood J."/>
            <person name="Kuo A."/>
            <person name="Brueggeman A."/>
            <person name="Dunigan D."/>
            <person name="Gurnon J."/>
            <person name="Ladunga I."/>
            <person name="Lindquist E."/>
            <person name="Lucas S."/>
            <person name="Pangilinan J."/>
            <person name="Proschold T."/>
            <person name="Salamov A."/>
            <person name="Schmutz J."/>
            <person name="Weeks D."/>
            <person name="Yamada T."/>
            <person name="Claverie J.M."/>
            <person name="Grigoriev I."/>
            <person name="Van Etten J."/>
            <person name="Lomsadze A."/>
            <person name="Borodovsky M."/>
        </authorList>
    </citation>
    <scope>NUCLEOTIDE SEQUENCE [LARGE SCALE GENOMIC DNA]</scope>
    <source>
        <strain evidence="3 4">C-169</strain>
    </source>
</reference>
<accession>I0YZI7</accession>
<sequence length="123" mass="13304">MRLGELLLGAPQLPVSPVSIKDVIFNHPGDALKGLGHALLGWAVCFPLSTWVTALILQPIFGILQKRVERRRTDAFEVLLEEDACSVSSGCDERSIRRSGSMSPGPPMRGRSARGHSAEDSIV</sequence>
<feature type="region of interest" description="Disordered" evidence="1">
    <location>
        <begin position="86"/>
        <end position="123"/>
    </location>
</feature>
<dbReference type="Proteomes" id="UP000007264">
    <property type="component" value="Unassembled WGS sequence"/>
</dbReference>
<keyword evidence="2" id="KW-1133">Transmembrane helix</keyword>
<dbReference type="EMBL" id="AGSI01000007">
    <property type="protein sequence ID" value="EIE23806.1"/>
    <property type="molecule type" value="Genomic_DNA"/>
</dbReference>
<keyword evidence="2" id="KW-0472">Membrane</keyword>
<organism evidence="3 4">
    <name type="scientific">Coccomyxa subellipsoidea (strain C-169)</name>
    <name type="common">Green microalga</name>
    <dbReference type="NCBI Taxonomy" id="574566"/>
    <lineage>
        <taxon>Eukaryota</taxon>
        <taxon>Viridiplantae</taxon>
        <taxon>Chlorophyta</taxon>
        <taxon>core chlorophytes</taxon>
        <taxon>Trebouxiophyceae</taxon>
        <taxon>Trebouxiophyceae incertae sedis</taxon>
        <taxon>Coccomyxaceae</taxon>
        <taxon>Coccomyxa</taxon>
        <taxon>Coccomyxa subellipsoidea</taxon>
    </lineage>
</organism>
<feature type="transmembrane region" description="Helical" evidence="2">
    <location>
        <begin position="39"/>
        <end position="64"/>
    </location>
</feature>
<evidence type="ECO:0000313" key="4">
    <source>
        <dbReference type="Proteomes" id="UP000007264"/>
    </source>
</evidence>
<evidence type="ECO:0000256" key="2">
    <source>
        <dbReference type="SAM" id="Phobius"/>
    </source>
</evidence>